<evidence type="ECO:0000256" key="2">
    <source>
        <dbReference type="ARBA" id="ARBA00023287"/>
    </source>
</evidence>
<accession>A0ABS7K2N9</accession>
<proteinExistence type="predicted"/>
<keyword evidence="3" id="KW-0472">Membrane</keyword>
<evidence type="ECO:0000313" key="4">
    <source>
        <dbReference type="EMBL" id="MBY0096395.1"/>
    </source>
</evidence>
<name>A0ABS7K2N9_9BACI</name>
<dbReference type="RefSeq" id="WP_221872239.1">
    <property type="nucleotide sequence ID" value="NZ_JACWFH010000008.1"/>
</dbReference>
<dbReference type="NCBIfam" id="TIGR02532">
    <property type="entry name" value="IV_pilin_GFxxxE"/>
    <property type="match status" value="1"/>
</dbReference>
<evidence type="ECO:0000256" key="1">
    <source>
        <dbReference type="ARBA" id="ARBA00004241"/>
    </source>
</evidence>
<protein>
    <submittedName>
        <fullName evidence="4">Prepilin-type N-terminal cleavage/methylation domain-containing protein</fullName>
    </submittedName>
</protein>
<keyword evidence="3" id="KW-1133">Transmembrane helix</keyword>
<dbReference type="InterPro" id="IPR012902">
    <property type="entry name" value="N_methyl_site"/>
</dbReference>
<dbReference type="EMBL" id="JACWFH010000008">
    <property type="protein sequence ID" value="MBY0096395.1"/>
    <property type="molecule type" value="Genomic_DNA"/>
</dbReference>
<evidence type="ECO:0000313" key="5">
    <source>
        <dbReference type="Proteomes" id="UP000769780"/>
    </source>
</evidence>
<dbReference type="Proteomes" id="UP000769780">
    <property type="component" value="Unassembled WGS sequence"/>
</dbReference>
<dbReference type="Pfam" id="PF07963">
    <property type="entry name" value="N_methyl"/>
    <property type="match status" value="1"/>
</dbReference>
<organism evidence="4 5">
    <name type="scientific">Mesobacillus maritimus</name>
    <dbReference type="NCBI Taxonomy" id="1643336"/>
    <lineage>
        <taxon>Bacteria</taxon>
        <taxon>Bacillati</taxon>
        <taxon>Bacillota</taxon>
        <taxon>Bacilli</taxon>
        <taxon>Bacillales</taxon>
        <taxon>Bacillaceae</taxon>
        <taxon>Mesobacillus</taxon>
    </lineage>
</organism>
<comment type="caution">
    <text evidence="4">The sequence shown here is derived from an EMBL/GenBank/DDBJ whole genome shotgun (WGS) entry which is preliminary data.</text>
</comment>
<keyword evidence="2" id="KW-0178">Competence</keyword>
<sequence length="145" mass="16734">MHLQNEKGFTLVEMLIAFMVFCMLASFYPLAIKTIASHNDVEQRNQRLEWEVFLSQLKKEARVSDQITVSADKLLIEKNGETILYEKYGSILRRRVNYTGHETLLQNVTNVRFFKITGGFGIHVQDLDQVEYGANIRSFISTEGK</sequence>
<feature type="transmembrane region" description="Helical" evidence="3">
    <location>
        <begin position="12"/>
        <end position="31"/>
    </location>
</feature>
<comment type="subcellular location">
    <subcellularLocation>
        <location evidence="1">Cell surface</location>
    </subcellularLocation>
</comment>
<dbReference type="Pfam" id="PF15980">
    <property type="entry name" value="ComGF"/>
    <property type="match status" value="1"/>
</dbReference>
<reference evidence="4 5" key="1">
    <citation type="submission" date="2020-07" db="EMBL/GenBank/DDBJ databases">
        <title>Fungal Genomes of the International Space Station.</title>
        <authorList>
            <person name="Seuylemezian A."/>
            <person name="Singh N.K."/>
            <person name="Wood J."/>
            <person name="Venkateswaran K."/>
        </authorList>
    </citation>
    <scope>NUCLEOTIDE SEQUENCE [LARGE SCALE GENOMIC DNA]</scope>
    <source>
        <strain evidence="4 5">PL-B2</strain>
    </source>
</reference>
<dbReference type="InterPro" id="IPR016977">
    <property type="entry name" value="ComGF"/>
</dbReference>
<evidence type="ECO:0000256" key="3">
    <source>
        <dbReference type="SAM" id="Phobius"/>
    </source>
</evidence>
<gene>
    <name evidence="4" type="ORF">H0185_06190</name>
</gene>
<keyword evidence="5" id="KW-1185">Reference proteome</keyword>
<keyword evidence="3" id="KW-0812">Transmembrane</keyword>
<dbReference type="NCBIfam" id="NF041002">
    <property type="entry name" value="pilin_ComGF"/>
    <property type="match status" value="1"/>
</dbReference>